<dbReference type="Gene3D" id="3.30.559.10">
    <property type="entry name" value="Chloramphenicol acetyltransferase-like domain"/>
    <property type="match status" value="1"/>
</dbReference>
<evidence type="ECO:0000256" key="4">
    <source>
        <dbReference type="PIRSR" id="PIRSR600542-1"/>
    </source>
</evidence>
<dbReference type="InterPro" id="IPR042231">
    <property type="entry name" value="Cho/carn_acyl_trans_2"/>
</dbReference>
<organism evidence="6">
    <name type="scientific">Oikopleura dioica</name>
    <name type="common">Tunicate</name>
    <dbReference type="NCBI Taxonomy" id="34765"/>
    <lineage>
        <taxon>Eukaryota</taxon>
        <taxon>Metazoa</taxon>
        <taxon>Chordata</taxon>
        <taxon>Tunicata</taxon>
        <taxon>Appendicularia</taxon>
        <taxon>Copelata</taxon>
        <taxon>Oikopleuridae</taxon>
        <taxon>Oikopleura</taxon>
    </lineage>
</organism>
<evidence type="ECO:0000313" key="7">
    <source>
        <dbReference type="Proteomes" id="UP000001307"/>
    </source>
</evidence>
<feature type="active site" description="Proton acceptor" evidence="4">
    <location>
        <position position="323"/>
    </location>
</feature>
<dbReference type="Pfam" id="PF00755">
    <property type="entry name" value="Carn_acyltransf"/>
    <property type="match status" value="1"/>
</dbReference>
<evidence type="ECO:0000256" key="1">
    <source>
        <dbReference type="ARBA" id="ARBA00005232"/>
    </source>
</evidence>
<dbReference type="PANTHER" id="PTHR22589:SF16">
    <property type="entry name" value="CARNITINE O-PALMITOYLTRANSFERASE 2, MITOCHONDRIAL"/>
    <property type="match status" value="1"/>
</dbReference>
<dbReference type="EMBL" id="FN653057">
    <property type="protein sequence ID" value="CBY10492.1"/>
    <property type="molecule type" value="Genomic_DNA"/>
</dbReference>
<dbReference type="Gene3D" id="3.30.559.70">
    <property type="entry name" value="Choline/Carnitine o-acyltransferase, domain 2"/>
    <property type="match status" value="1"/>
</dbReference>
<comment type="similarity">
    <text evidence="1">Belongs to the carnitine/choline acetyltransferase family.</text>
</comment>
<protein>
    <recommendedName>
        <fullName evidence="5">Choline/carnitine acyltransferase domain-containing protein</fullName>
    </recommendedName>
</protein>
<keyword evidence="3" id="KW-0012">Acyltransferase</keyword>
<dbReference type="InParanoid" id="E4XJ49"/>
<dbReference type="OrthoDB" id="240216at2759"/>
<accession>E4XJ49</accession>
<gene>
    <name evidence="6" type="ORF">GSOID_T00012630001</name>
</gene>
<evidence type="ECO:0000259" key="5">
    <source>
        <dbReference type="Pfam" id="PF00755"/>
    </source>
</evidence>
<dbReference type="SUPFAM" id="SSF52777">
    <property type="entry name" value="CoA-dependent acyltransferases"/>
    <property type="match status" value="2"/>
</dbReference>
<proteinExistence type="inferred from homology"/>
<sequence>MKGTIPRAFSRRPQDFKLKWADYVKTDGQKLDKFLRESDAKQLDTNYVNKPWTQMYLADRRPLPFNYNPGVAICDVTGPDDRPNQLVRAAQVIWATTKYHLTMKDGYMEPELANFGGPPTTKMNLLSKILPNVRISKGKIQNQSLKYLPYAQNNAFPLDMAQYPDLLFTTRIPQKGLDRIHHTNCPSNRHVVVLQKGRFYKIDALTSSGLPRDELEIFADLKEIHAHGEKHDNDDCSIAAFTSTDRDTWAEIREQIQENEINKENLEVIDNAMFVLALDSKACKSADELLRDGIGGQAINRYYDKSMTIIVGECGMPVINFEHAWGDGAAVLSFMTKMNAYIKSSLETGDCILTNENCSGIRKSGKLELLDFDLDNKIKSRAVEIARIHDEKNARLSSKHLLLGNAPMTNVRQYWTQEQIQQITNFNDINRNWMKKTKIGADGFLQLALQLAGRKYYGHPVSAYESASTSMFKMGRTECIRPCTKEAQACCDEYLNENMDKKKFTELIRAAIKRHNQQTKDCLGGNGWDRHIFGLRIQHGAQQVPMHEVFETEAFAGLYDFPISTSTLNSDNISTGGFGPVTENGFGIGYIIRKDWIAVTISGYKDQGADVEKFSELVLEAFLIMKDAIDSR</sequence>
<dbReference type="Proteomes" id="UP000001307">
    <property type="component" value="Unassembled WGS sequence"/>
</dbReference>
<dbReference type="PANTHER" id="PTHR22589">
    <property type="entry name" value="CARNITINE O-ACYLTRANSFERASE"/>
    <property type="match status" value="1"/>
</dbReference>
<dbReference type="InterPro" id="IPR000542">
    <property type="entry name" value="Carn_acyl_trans"/>
</dbReference>
<dbReference type="GO" id="GO:0004095">
    <property type="term" value="F:carnitine O-palmitoyltransferase activity"/>
    <property type="evidence" value="ECO:0007669"/>
    <property type="project" value="TreeGrafter"/>
</dbReference>
<keyword evidence="2" id="KW-0808">Transferase</keyword>
<reference evidence="6" key="1">
    <citation type="journal article" date="2010" name="Science">
        <title>Plasticity of animal genome architecture unmasked by rapid evolution of a pelagic tunicate.</title>
        <authorList>
            <person name="Denoeud F."/>
            <person name="Henriet S."/>
            <person name="Mungpakdee S."/>
            <person name="Aury J.M."/>
            <person name="Da Silva C."/>
            <person name="Brinkmann H."/>
            <person name="Mikhaleva J."/>
            <person name="Olsen L.C."/>
            <person name="Jubin C."/>
            <person name="Canestro C."/>
            <person name="Bouquet J.M."/>
            <person name="Danks G."/>
            <person name="Poulain J."/>
            <person name="Campsteijn C."/>
            <person name="Adamski M."/>
            <person name="Cross I."/>
            <person name="Yadetie F."/>
            <person name="Muffato M."/>
            <person name="Louis A."/>
            <person name="Butcher S."/>
            <person name="Tsagkogeorga G."/>
            <person name="Konrad A."/>
            <person name="Singh S."/>
            <person name="Jensen M.F."/>
            <person name="Cong E.H."/>
            <person name="Eikeseth-Otteraa H."/>
            <person name="Noel B."/>
            <person name="Anthouard V."/>
            <person name="Porcel B.M."/>
            <person name="Kachouri-Lafond R."/>
            <person name="Nishino A."/>
            <person name="Ugolini M."/>
            <person name="Chourrout P."/>
            <person name="Nishida H."/>
            <person name="Aasland R."/>
            <person name="Huzurbazar S."/>
            <person name="Westhof E."/>
            <person name="Delsuc F."/>
            <person name="Lehrach H."/>
            <person name="Reinhardt R."/>
            <person name="Weissenbach J."/>
            <person name="Roy S.W."/>
            <person name="Artiguenave F."/>
            <person name="Postlethwait J.H."/>
            <person name="Manak J.R."/>
            <person name="Thompson E.M."/>
            <person name="Jaillon O."/>
            <person name="Du Pasquier L."/>
            <person name="Boudinot P."/>
            <person name="Liberles D.A."/>
            <person name="Volff J.N."/>
            <person name="Philippe H."/>
            <person name="Lenhard B."/>
            <person name="Roest Crollius H."/>
            <person name="Wincker P."/>
            <person name="Chourrout D."/>
        </authorList>
    </citation>
    <scope>NUCLEOTIDE SEQUENCE [LARGE SCALE GENOMIC DNA]</scope>
</reference>
<dbReference type="InterPro" id="IPR039551">
    <property type="entry name" value="Cho/carn_acyl_trans"/>
</dbReference>
<name>E4XJ49_OIKDI</name>
<dbReference type="InterPro" id="IPR023213">
    <property type="entry name" value="CAT-like_dom_sf"/>
</dbReference>
<evidence type="ECO:0000256" key="3">
    <source>
        <dbReference type="ARBA" id="ARBA00023315"/>
    </source>
</evidence>
<dbReference type="AlphaFoldDB" id="E4XJ49"/>
<dbReference type="GO" id="GO:0006635">
    <property type="term" value="P:fatty acid beta-oxidation"/>
    <property type="evidence" value="ECO:0007669"/>
    <property type="project" value="TreeGrafter"/>
</dbReference>
<feature type="domain" description="Choline/carnitine acyltransferase" evidence="5">
    <location>
        <begin position="22"/>
        <end position="617"/>
    </location>
</feature>
<keyword evidence="7" id="KW-1185">Reference proteome</keyword>
<evidence type="ECO:0000313" key="6">
    <source>
        <dbReference type="EMBL" id="CBY10492.1"/>
    </source>
</evidence>
<dbReference type="GO" id="GO:0005739">
    <property type="term" value="C:mitochondrion"/>
    <property type="evidence" value="ECO:0007669"/>
    <property type="project" value="TreeGrafter"/>
</dbReference>
<dbReference type="FunCoup" id="E4XJ49">
    <property type="interactions" value="311"/>
</dbReference>
<evidence type="ECO:0000256" key="2">
    <source>
        <dbReference type="ARBA" id="ARBA00022679"/>
    </source>
</evidence>